<protein>
    <submittedName>
        <fullName evidence="2">Uncharacterized protein</fullName>
    </submittedName>
</protein>
<proteinExistence type="predicted"/>
<dbReference type="EMBL" id="KF594186">
    <property type="protein sequence ID" value="AIE38455.1"/>
    <property type="molecule type" value="Genomic_DNA"/>
</dbReference>
<organism evidence="2">
    <name type="scientific">Siphovirus contig89</name>
    <dbReference type="NCBI Taxonomy" id="1518022"/>
    <lineage>
        <taxon>Viruses</taxon>
        <taxon>Duplodnaviria</taxon>
        <taxon>Heunggongvirae</taxon>
        <taxon>Uroviricota</taxon>
        <taxon>Caudoviricetes</taxon>
    </lineage>
</organism>
<accession>A0A075EGW2</accession>
<name>A0A075EGW2_9CAUD</name>
<dbReference type="EMBL" id="KF594187">
    <property type="protein sequence ID" value="AIE38498.1"/>
    <property type="molecule type" value="Genomic_DNA"/>
</dbReference>
<reference evidence="2" key="1">
    <citation type="journal article" date="2014" name="ISME J.">
        <title>Human oral viruses are personal, persistent and gender-consistent.</title>
        <authorList>
            <person name="Abeles S.R."/>
            <person name="Robles-Sikisaka R."/>
            <person name="Ly M."/>
            <person name="Lum A.G."/>
            <person name="Salzman J."/>
            <person name="Boehm T.K."/>
            <person name="Pride D.T."/>
        </authorList>
    </citation>
    <scope>NUCLEOTIDE SEQUENCE</scope>
    <source>
        <strain evidence="1">Day1PM</strain>
        <strain evidence="2">Day2AM</strain>
    </source>
</reference>
<evidence type="ECO:0000313" key="1">
    <source>
        <dbReference type="EMBL" id="AIE38455.1"/>
    </source>
</evidence>
<evidence type="ECO:0000313" key="2">
    <source>
        <dbReference type="EMBL" id="AIE38498.1"/>
    </source>
</evidence>
<sequence>MHRRNIQQGHVLMVSRLGGDVSALADLLTTICRLAVLVLVAGEHLRQVCVLQVLLSVPLTLEYDLGGQLVGAGVDRETRDRSEDLTALPVRLQIVPYLLRGDDVIVAICGDLFPHLLRHRFVPGKTELLVVDTQLDLPLLEGLLLGGEVVDIGIGQVVGLSESLLDEVVDDLTREVIELDVRVT</sequence>